<dbReference type="GO" id="GO:0020037">
    <property type="term" value="F:heme binding"/>
    <property type="evidence" value="ECO:0007669"/>
    <property type="project" value="InterPro"/>
</dbReference>
<evidence type="ECO:0000313" key="13">
    <source>
        <dbReference type="EMBL" id="EGT42919.1"/>
    </source>
</evidence>
<keyword evidence="7" id="KW-0479">Metal-binding</keyword>
<dbReference type="InterPro" id="IPR019791">
    <property type="entry name" value="Haem_peroxidase_animal"/>
</dbReference>
<gene>
    <name evidence="13" type="ORF">CAEBREN_29651</name>
</gene>
<dbReference type="PANTHER" id="PTHR11475">
    <property type="entry name" value="OXIDASE/PEROXIDASE"/>
    <property type="match status" value="1"/>
</dbReference>
<evidence type="ECO:0000256" key="8">
    <source>
        <dbReference type="ARBA" id="ARBA00022729"/>
    </source>
</evidence>
<evidence type="ECO:0000256" key="12">
    <source>
        <dbReference type="ARBA" id="ARBA00023180"/>
    </source>
</evidence>
<dbReference type="PANTHER" id="PTHR11475:SF4">
    <property type="entry name" value="CHORION PEROXIDASE"/>
    <property type="match status" value="1"/>
</dbReference>
<dbReference type="InParanoid" id="G0P220"/>
<dbReference type="STRING" id="135651.G0P220"/>
<name>G0P220_CAEBE</name>
<keyword evidence="9" id="KW-0560">Oxidoreductase</keyword>
<dbReference type="Pfam" id="PF03098">
    <property type="entry name" value="An_peroxidase"/>
    <property type="match status" value="3"/>
</dbReference>
<dbReference type="GO" id="GO:0046872">
    <property type="term" value="F:metal ion binding"/>
    <property type="evidence" value="ECO:0007669"/>
    <property type="project" value="UniProtKB-KW"/>
</dbReference>
<sequence length="1133" mass="127415">MFTSHIEYLTEKVGEYIQMEGKSDFYGNDKAMPLPCCRGNNSHPECFEISVPENDSLQSKNVKCLPYSRSLPVPNPKCSFGQRQQSNMATSYLDLSQIYGNTNGFVSRMRLFKDGKLALRAVGGFNNQMGVPPANLDNSICRSSTGKPCLLAGNNRINFLPTSGAMYTIWMRQHNLIAEKLSGVNPHWDDQKLFEEARRITIAQFQHVTFNEIVPVLVGKEQLRVMGIKLQNNGYDSGYDINIDASASNVFAAAAGQFFLTLLPSKLNIEERKFSTRSESLLKHFNDPALIYEKGKIDGILKFLLNSPIEKPGLHSSPLLKTAFQKKDEADSVDIIAMVIQMGRDHGLPSYLQWRKFCKLDDVNSFLALQSIFKPSVNISDFERLYETPEDIDVFVGGLSEQPSKGSLLGPTFACLFAHQMTQTKRGDRFWYENFVSPSAFTVPQIEEIRKTTMARVICDNTDTVTHVQHHAFSLPDDYGNCPLSCNSTGIIQPFDAKSFKDDEKLTTLPITKETIEKVIRLGLKQWQRYEEGEGRRISAQLADSSPSALLSHALLMAPKKESIDIARTASVLREATNILITGQGLNKEERLPDLDVETLQKILPQIDVGSVIGNFTPFLARDPLPREQCLPEPLPCDHTSKYRSYSGWCNNLKNPKFGNAFTQMRRLLDPAYDDGFDSPRTRSVLGNELPSARRISNIVHSDAPKFHVKFTHMLMQFGQILDHDMMHSPISRGPRNTILNCSSCDSAQTLSIHSRRINIAQLQNIIYKEWLPVVLGCQNMEKWGLMPQTSGYFEGYDYQCDATISQEMSTSAFRFGHSLIRGVFNRMNDNFQNMTNHVNLTETFSNPSPVYDKNSGHMESILMGLIGASSMAFDRHIVTAVRNHLFAKPGGPLTGLDLPAVNIQRARDHGVQGYNAYRKYCGLRKATTFSDLRDTMTSDAVTALETAYAHVDDIDLFPGIMSESPTRGSLVGPTLACLIGEQMQRLKKCDRFYYETNDSMVRFTPDQLVEIRKASLSRIICDNSEYAANIQPNVFLMPDDLSNSPMSCSELPELDLNKWVDRDYCLVDERVVNRGKTKRITPCVTCTCTLEGPECHSITIDDCSRLLRDYSIADIQKDPICLIQCSQQLKKL</sequence>
<keyword evidence="4" id="KW-0964">Secreted</keyword>
<proteinExistence type="predicted"/>
<accession>G0P220</accession>
<reference evidence="14" key="1">
    <citation type="submission" date="2011-07" db="EMBL/GenBank/DDBJ databases">
        <authorList>
            <consortium name="Caenorhabditis brenneri Sequencing and Analysis Consortium"/>
            <person name="Wilson R.K."/>
        </authorList>
    </citation>
    <scope>NUCLEOTIDE SEQUENCE [LARGE SCALE GENOMIC DNA]</scope>
    <source>
        <strain evidence="14">PB2801</strain>
    </source>
</reference>
<dbReference type="InterPro" id="IPR010255">
    <property type="entry name" value="Haem_peroxidase_sf"/>
</dbReference>
<dbReference type="FunFam" id="1.10.640.10:FF:000007">
    <property type="entry name" value="Peroxidase mlt-7"/>
    <property type="match status" value="1"/>
</dbReference>
<dbReference type="EMBL" id="GL380021">
    <property type="protein sequence ID" value="EGT42919.1"/>
    <property type="molecule type" value="Genomic_DNA"/>
</dbReference>
<keyword evidence="12" id="KW-0325">Glycoprotein</keyword>
<dbReference type="OrthoDB" id="823504at2759"/>
<dbReference type="AlphaFoldDB" id="G0P220"/>
<comment type="catalytic activity">
    <reaction evidence="1">
        <text>2 a phenolic donor + H2O2 = 2 a phenolic radical donor + 2 H2O</text>
        <dbReference type="Rhea" id="RHEA:56136"/>
        <dbReference type="ChEBI" id="CHEBI:15377"/>
        <dbReference type="ChEBI" id="CHEBI:16240"/>
        <dbReference type="ChEBI" id="CHEBI:139520"/>
        <dbReference type="ChEBI" id="CHEBI:139521"/>
        <dbReference type="EC" id="1.11.1.7"/>
    </reaction>
</comment>
<evidence type="ECO:0000256" key="7">
    <source>
        <dbReference type="ARBA" id="ARBA00022723"/>
    </source>
</evidence>
<dbReference type="Proteomes" id="UP000008068">
    <property type="component" value="Unassembled WGS sequence"/>
</dbReference>
<evidence type="ECO:0000256" key="10">
    <source>
        <dbReference type="ARBA" id="ARBA00023004"/>
    </source>
</evidence>
<organism evidence="14">
    <name type="scientific">Caenorhabditis brenneri</name>
    <name type="common">Nematode worm</name>
    <dbReference type="NCBI Taxonomy" id="135651"/>
    <lineage>
        <taxon>Eukaryota</taxon>
        <taxon>Metazoa</taxon>
        <taxon>Ecdysozoa</taxon>
        <taxon>Nematoda</taxon>
        <taxon>Chromadorea</taxon>
        <taxon>Rhabditida</taxon>
        <taxon>Rhabditina</taxon>
        <taxon>Rhabditomorpha</taxon>
        <taxon>Rhabditoidea</taxon>
        <taxon>Rhabditidae</taxon>
        <taxon>Peloderinae</taxon>
        <taxon>Caenorhabditis</taxon>
    </lineage>
</organism>
<keyword evidence="10" id="KW-0408">Iron</keyword>
<protein>
    <recommendedName>
        <fullName evidence="3">peroxidase</fullName>
        <ecNumber evidence="3">1.11.1.7</ecNumber>
    </recommendedName>
</protein>
<evidence type="ECO:0000256" key="5">
    <source>
        <dbReference type="ARBA" id="ARBA00022559"/>
    </source>
</evidence>
<dbReference type="PRINTS" id="PR00457">
    <property type="entry name" value="ANPEROXIDASE"/>
</dbReference>
<comment type="subcellular location">
    <subcellularLocation>
        <location evidence="2">Secreted</location>
    </subcellularLocation>
</comment>
<dbReference type="GO" id="GO:0005576">
    <property type="term" value="C:extracellular region"/>
    <property type="evidence" value="ECO:0007669"/>
    <property type="project" value="UniProtKB-SubCell"/>
</dbReference>
<dbReference type="Gene3D" id="1.10.640.10">
    <property type="entry name" value="Haem peroxidase domain superfamily, animal type"/>
    <property type="match status" value="3"/>
</dbReference>
<evidence type="ECO:0000256" key="4">
    <source>
        <dbReference type="ARBA" id="ARBA00022525"/>
    </source>
</evidence>
<keyword evidence="5" id="KW-0575">Peroxidase</keyword>
<keyword evidence="6" id="KW-0349">Heme</keyword>
<dbReference type="eggNOG" id="KOG2408">
    <property type="taxonomic scope" value="Eukaryota"/>
</dbReference>
<dbReference type="GO" id="GO:0006979">
    <property type="term" value="P:response to oxidative stress"/>
    <property type="evidence" value="ECO:0007669"/>
    <property type="project" value="InterPro"/>
</dbReference>
<evidence type="ECO:0000313" key="14">
    <source>
        <dbReference type="Proteomes" id="UP000008068"/>
    </source>
</evidence>
<evidence type="ECO:0000256" key="6">
    <source>
        <dbReference type="ARBA" id="ARBA00022617"/>
    </source>
</evidence>
<evidence type="ECO:0000256" key="1">
    <source>
        <dbReference type="ARBA" id="ARBA00000189"/>
    </source>
</evidence>
<evidence type="ECO:0000256" key="3">
    <source>
        <dbReference type="ARBA" id="ARBA00012313"/>
    </source>
</evidence>
<dbReference type="SUPFAM" id="SSF48113">
    <property type="entry name" value="Heme-dependent peroxidases"/>
    <property type="match status" value="2"/>
</dbReference>
<dbReference type="CDD" id="cd09823">
    <property type="entry name" value="peroxinectin_like"/>
    <property type="match status" value="2"/>
</dbReference>
<keyword evidence="11" id="KW-1015">Disulfide bond</keyword>
<dbReference type="HOGENOM" id="CLU_005243_0_0_1"/>
<evidence type="ECO:0000256" key="2">
    <source>
        <dbReference type="ARBA" id="ARBA00004613"/>
    </source>
</evidence>
<dbReference type="InterPro" id="IPR037120">
    <property type="entry name" value="Haem_peroxidase_sf_animal"/>
</dbReference>
<keyword evidence="14" id="KW-1185">Reference proteome</keyword>
<dbReference type="GO" id="GO:0140825">
    <property type="term" value="F:lactoperoxidase activity"/>
    <property type="evidence" value="ECO:0007669"/>
    <property type="project" value="UniProtKB-EC"/>
</dbReference>
<evidence type="ECO:0000256" key="11">
    <source>
        <dbReference type="ARBA" id="ARBA00023157"/>
    </source>
</evidence>
<dbReference type="EC" id="1.11.1.7" evidence="3"/>
<keyword evidence="8" id="KW-0732">Signal</keyword>
<dbReference type="PROSITE" id="PS50292">
    <property type="entry name" value="PEROXIDASE_3"/>
    <property type="match status" value="2"/>
</dbReference>
<evidence type="ECO:0000256" key="9">
    <source>
        <dbReference type="ARBA" id="ARBA00023002"/>
    </source>
</evidence>